<accession>A0A0C4WIG1</accession>
<gene>
    <name evidence="2" type="ORF">Achr_25260</name>
</gene>
<sequence length="55" mass="6387">MSSDDKLIDFSSERSKRIHDLHEKRLNDMRQAFAEALPLPQGKKKKPAGKPKKKR</sequence>
<feature type="compositionally biased region" description="Basic residues" evidence="1">
    <location>
        <begin position="42"/>
        <end position="55"/>
    </location>
</feature>
<dbReference type="HOGENOM" id="CLU_198333_0_0_6"/>
<evidence type="ECO:0000256" key="1">
    <source>
        <dbReference type="SAM" id="MobiDB-lite"/>
    </source>
</evidence>
<dbReference type="RefSeq" id="WP_089167737.1">
    <property type="nucleotide sequence ID" value="NZ_CP010415.1"/>
</dbReference>
<proteinExistence type="predicted"/>
<protein>
    <submittedName>
        <fullName evidence="2">Uncharacterized protein</fullName>
    </submittedName>
</protein>
<dbReference type="Proteomes" id="UP000068210">
    <property type="component" value="Chromosome"/>
</dbReference>
<feature type="region of interest" description="Disordered" evidence="1">
    <location>
        <begin position="34"/>
        <end position="55"/>
    </location>
</feature>
<dbReference type="EMBL" id="CP010415">
    <property type="protein sequence ID" value="AJE21958.1"/>
    <property type="molecule type" value="Genomic_DNA"/>
</dbReference>
<dbReference type="STRING" id="1328314.Achr_25260"/>
<keyword evidence="3" id="KW-1185">Reference proteome</keyword>
<evidence type="ECO:0000313" key="2">
    <source>
        <dbReference type="EMBL" id="AJE21958.1"/>
    </source>
</evidence>
<reference evidence="2 3" key="1">
    <citation type="journal article" date="2015" name="PLoS ONE">
        <title>Azotobacter Genomes: The Genome of Azotobacter chroococcum NCIMB 8003 (ATCC 4412).</title>
        <authorList>
            <person name="Robson R.L."/>
            <person name="Jones R."/>
            <person name="Robson R.M."/>
            <person name="Schwartz A."/>
            <person name="Richardson T.H."/>
        </authorList>
    </citation>
    <scope>NUCLEOTIDE SEQUENCE [LARGE SCALE GENOMIC DNA]</scope>
    <source>
        <strain evidence="2 3">NCIMB 8003</strain>
    </source>
</reference>
<evidence type="ECO:0000313" key="3">
    <source>
        <dbReference type="Proteomes" id="UP000068210"/>
    </source>
</evidence>
<dbReference type="GeneID" id="61933727"/>
<name>A0A0C4WIG1_9GAMM</name>
<dbReference type="AlphaFoldDB" id="A0A0C4WIG1"/>
<organism evidence="2 3">
    <name type="scientific">Azotobacter chroococcum NCIMB 8003</name>
    <dbReference type="NCBI Taxonomy" id="1328314"/>
    <lineage>
        <taxon>Bacteria</taxon>
        <taxon>Pseudomonadati</taxon>
        <taxon>Pseudomonadota</taxon>
        <taxon>Gammaproteobacteria</taxon>
        <taxon>Pseudomonadales</taxon>
        <taxon>Pseudomonadaceae</taxon>
        <taxon>Azotobacter</taxon>
    </lineage>
</organism>
<dbReference type="KEGG" id="acx:Achr_25260"/>